<dbReference type="Gene3D" id="2.60.40.3110">
    <property type="match status" value="1"/>
</dbReference>
<evidence type="ECO:0000313" key="2">
    <source>
        <dbReference type="EMBL" id="TBU96234.1"/>
    </source>
</evidence>
<gene>
    <name evidence="2" type="ORF">DNK44_05175</name>
</gene>
<dbReference type="InterPro" id="IPR042186">
    <property type="entry name" value="FimD_plug_dom"/>
</dbReference>
<dbReference type="AlphaFoldDB" id="A0A4Q9R6P0"/>
<dbReference type="Pfam" id="PF13953">
    <property type="entry name" value="PapC_C"/>
    <property type="match status" value="1"/>
</dbReference>
<accession>A0A4Q9R6P0</accession>
<dbReference type="InterPro" id="IPR043142">
    <property type="entry name" value="PapC-like_C_sf"/>
</dbReference>
<evidence type="ECO:0000259" key="1">
    <source>
        <dbReference type="Pfam" id="PF13953"/>
    </source>
</evidence>
<proteinExistence type="predicted"/>
<organism evidence="2 3">
    <name type="scientific">Phytopseudomonas dryadis</name>
    <dbReference type="NCBI Taxonomy" id="2487520"/>
    <lineage>
        <taxon>Bacteria</taxon>
        <taxon>Pseudomonadati</taxon>
        <taxon>Pseudomonadota</taxon>
        <taxon>Gammaproteobacteria</taxon>
        <taxon>Pseudomonadales</taxon>
        <taxon>Pseudomonadaceae</taxon>
        <taxon>Phytopseudomonas</taxon>
    </lineage>
</organism>
<comment type="caution">
    <text evidence="2">The sequence shown here is derived from an EMBL/GenBank/DDBJ whole genome shotgun (WGS) entry which is preliminary data.</text>
</comment>
<dbReference type="Pfam" id="PF00577">
    <property type="entry name" value="Usher"/>
    <property type="match status" value="1"/>
</dbReference>
<dbReference type="Gene3D" id="2.60.40.2610">
    <property type="entry name" value="Outer membrane usher protein FimD, plug domain"/>
    <property type="match status" value="1"/>
</dbReference>
<dbReference type="OrthoDB" id="8587at2"/>
<sequence length="769" mass="82819">MLCLLPDIAQSVSASEPVPLLLAVFINGRDLDQVLAFDEIDGTLFADRAQLLGLGIRLPAEANAQRLDLATLPGWRYSLDPASQTLYLQLPTSDLALQQLNRARARGGGEVMPSASGALLNYDTQATRSSEFDSSNLLASLRLFGAYGVFENSAEQVSGRYFDRRVRLNSTYSYSDPQSMRTFNAGDFINGGLSWTRPVRLAGVQLTTNFDLRPDLITFPRPSLGGEVAVPSSVDVFVNGIRQLSSRVEPGPFEVNQLPVVSGGGDISMLIKDASGRQTSETLPFYTSSQLLRPGLDALSLELGAVRRHYASRSNDYAEGAASLSYRRGLSAQATLESHAEAAPGLAMGGLGGNWLLGDFGVLSGSLAASRHQGRGGGQYGLGFSRNMPWLSVGASILKASDGFTDIAAAVGDSQPGTTLRANLGIPLGRFGSFGMVFAKKRVNLYRFYGSDYRYAEEPPRYIDSAVLSATYSTRLAGSLSAFVTAFRDFENHDSNGFFVGLSLPLGNRRTLSASSNSSGSRTYNRVQAEQTAVQRGDIGWRLASQSGEREQQNAALSYKSDWGRIGVETERADDGNALRATASGAVTLIGGHLFASNRIDDSFALVDTDGAVGVGVNQENRRVGRTDDNGLLFVEDLRAYESNRLSIEPGDVPMNANLAQVEQQVRPADRAGVLVRFAIVQRNGATLRLTDVRGKPLPIGSQVMLLGSDVQVPVGYDGEVFIEGLGPHNEVQVSREGEPDCRARFDYQPDAERIPEIGPLACRQGERR</sequence>
<dbReference type="InterPro" id="IPR000015">
    <property type="entry name" value="Fimb_usher"/>
</dbReference>
<protein>
    <submittedName>
        <fullName evidence="2">Fimbrial biogenesis outer membrane usher protein</fullName>
    </submittedName>
</protein>
<dbReference type="Gene3D" id="2.60.40.2070">
    <property type="match status" value="1"/>
</dbReference>
<dbReference type="InterPro" id="IPR025949">
    <property type="entry name" value="PapC-like_C"/>
</dbReference>
<dbReference type="GO" id="GO:0009279">
    <property type="term" value="C:cell outer membrane"/>
    <property type="evidence" value="ECO:0007669"/>
    <property type="project" value="TreeGrafter"/>
</dbReference>
<dbReference type="GO" id="GO:0015473">
    <property type="term" value="F:fimbrial usher porin activity"/>
    <property type="evidence" value="ECO:0007669"/>
    <property type="project" value="InterPro"/>
</dbReference>
<dbReference type="PANTHER" id="PTHR30451">
    <property type="entry name" value="OUTER MEMBRANE USHER PROTEIN"/>
    <property type="match status" value="1"/>
</dbReference>
<name>A0A4Q9R6P0_9GAMM</name>
<dbReference type="EMBL" id="QJUL01000005">
    <property type="protein sequence ID" value="TBU96234.1"/>
    <property type="molecule type" value="Genomic_DNA"/>
</dbReference>
<feature type="domain" description="PapC-like C-terminal" evidence="1">
    <location>
        <begin position="688"/>
        <end position="749"/>
    </location>
</feature>
<dbReference type="GO" id="GO:0009297">
    <property type="term" value="P:pilus assembly"/>
    <property type="evidence" value="ECO:0007669"/>
    <property type="project" value="InterPro"/>
</dbReference>
<dbReference type="Proteomes" id="UP000293172">
    <property type="component" value="Unassembled WGS sequence"/>
</dbReference>
<reference evidence="2 3" key="1">
    <citation type="submission" date="2018-06" db="EMBL/GenBank/DDBJ databases">
        <title>Three novel Pseudomonas species isolated from symptomatic oak.</title>
        <authorList>
            <person name="Bueno-Gonzalez V."/>
            <person name="Brady C."/>
        </authorList>
    </citation>
    <scope>NUCLEOTIDE SEQUENCE [LARGE SCALE GENOMIC DNA]</scope>
    <source>
        <strain evidence="2 3">P6B</strain>
    </source>
</reference>
<dbReference type="PANTHER" id="PTHR30451:SF5">
    <property type="entry name" value="SLR0019 PROTEIN"/>
    <property type="match status" value="1"/>
</dbReference>
<evidence type="ECO:0000313" key="3">
    <source>
        <dbReference type="Proteomes" id="UP000293172"/>
    </source>
</evidence>